<dbReference type="EMBL" id="BAAAVI010000030">
    <property type="protein sequence ID" value="GAA2880133.1"/>
    <property type="molecule type" value="Genomic_DNA"/>
</dbReference>
<comment type="caution">
    <text evidence="1">The sequence shown here is derived from an EMBL/GenBank/DDBJ whole genome shotgun (WGS) entry which is preliminary data.</text>
</comment>
<accession>A0ABN3W0M3</accession>
<keyword evidence="2" id="KW-1185">Reference proteome</keyword>
<evidence type="ECO:0000313" key="1">
    <source>
        <dbReference type="EMBL" id="GAA2880133.1"/>
    </source>
</evidence>
<evidence type="ECO:0000313" key="2">
    <source>
        <dbReference type="Proteomes" id="UP001500831"/>
    </source>
</evidence>
<organism evidence="1 2">
    <name type="scientific">Streptosporangium fragile</name>
    <dbReference type="NCBI Taxonomy" id="46186"/>
    <lineage>
        <taxon>Bacteria</taxon>
        <taxon>Bacillati</taxon>
        <taxon>Actinomycetota</taxon>
        <taxon>Actinomycetes</taxon>
        <taxon>Streptosporangiales</taxon>
        <taxon>Streptosporangiaceae</taxon>
        <taxon>Streptosporangium</taxon>
    </lineage>
</organism>
<protein>
    <recommendedName>
        <fullName evidence="3">XRE family transcriptional regulator</fullName>
    </recommendedName>
</protein>
<evidence type="ECO:0008006" key="3">
    <source>
        <dbReference type="Google" id="ProtNLM"/>
    </source>
</evidence>
<dbReference type="RefSeq" id="WP_344974225.1">
    <property type="nucleotide sequence ID" value="NZ_BAAAVI010000030.1"/>
</dbReference>
<proteinExistence type="predicted"/>
<dbReference type="InterPro" id="IPR011990">
    <property type="entry name" value="TPR-like_helical_dom_sf"/>
</dbReference>
<reference evidence="1 2" key="1">
    <citation type="journal article" date="2019" name="Int. J. Syst. Evol. Microbiol.">
        <title>The Global Catalogue of Microorganisms (GCM) 10K type strain sequencing project: providing services to taxonomists for standard genome sequencing and annotation.</title>
        <authorList>
            <consortium name="The Broad Institute Genomics Platform"/>
            <consortium name="The Broad Institute Genome Sequencing Center for Infectious Disease"/>
            <person name="Wu L."/>
            <person name="Ma J."/>
        </authorList>
    </citation>
    <scope>NUCLEOTIDE SEQUENCE [LARGE SCALE GENOMIC DNA]</scope>
    <source>
        <strain evidence="1 2">JCM 6242</strain>
    </source>
</reference>
<dbReference type="SUPFAM" id="SSF48452">
    <property type="entry name" value="TPR-like"/>
    <property type="match status" value="1"/>
</dbReference>
<gene>
    <name evidence="1" type="ORF">GCM10010517_42640</name>
</gene>
<sequence length="529" mass="58535">MAAEGYRVLLECRRRSRALRAQSLTFDQIAGVFALDHAVSPLRLYRYAHGRTAADVVAAYNDLDPAGTATLRPARFYDYETWPQAGRRPGARAVALFARIYQTAARRLVTDEVYASYGARDRDLLDQADHRHLDPHHHLCEVSAPAVPGTMGTQALPPLVPAPAPAHCADLLRALSAEEADVKRRELLFELALVLGGAPALGLLRHLTPPERERLAAATRHRSPIDAGTIDVLERLTARLWAMDESSGPRQVLPVAEAKRAMVEDLLKQGSLTPALRDRLLRVYWSLSHMAGWSRFDLMDYAGATRRYTEGLAAAHELQAPPLLAHMHGLLADMALHRGRSTVAMDHAFAAEGWAKSSGNRLQQAATSLIVARVLSRTRHDDEALRVLDRAITLAGRKHSVMGLRHLFWCNPDRVSRHAVFCLVGLEQPDRAIGAADPIMAKMRAGSNQAGWNRERGILHLEYATALIQKREIPAAAAMVGEAAQVTTRHSSARLVHSVRQARARLQPWADNRHVRDLDERLRALSIAR</sequence>
<name>A0ABN3W0M3_9ACTN</name>
<dbReference type="Proteomes" id="UP001500831">
    <property type="component" value="Unassembled WGS sequence"/>
</dbReference>